<gene>
    <name evidence="2" type="ORF">AVJ23_10455</name>
</gene>
<dbReference type="AlphaFoldDB" id="A0A0W7WJQ4"/>
<dbReference type="Proteomes" id="UP000054396">
    <property type="component" value="Unassembled WGS sequence"/>
</dbReference>
<dbReference type="InterPro" id="IPR037523">
    <property type="entry name" value="VOC_core"/>
</dbReference>
<comment type="caution">
    <text evidence="2">The sequence shown here is derived from an EMBL/GenBank/DDBJ whole genome shotgun (WGS) entry which is preliminary data.</text>
</comment>
<dbReference type="InterPro" id="IPR029068">
    <property type="entry name" value="Glyas_Bleomycin-R_OHBP_Dase"/>
</dbReference>
<sequence>MTEAPALTLNHVALAAPDPGRSMAFYAAFGFRPGFRRTDDAGRIALQQMWRGTVFVELLADRTDPAPGHFGLHCPDLEAVLDHLAAQGIAPLYPPRRGQSGVLWTFFEDPAGNLVEVTAPCPG</sequence>
<dbReference type="PROSITE" id="PS51819">
    <property type="entry name" value="VOC"/>
    <property type="match status" value="1"/>
</dbReference>
<dbReference type="SUPFAM" id="SSF54593">
    <property type="entry name" value="Glyoxalase/Bleomycin resistance protein/Dihydroxybiphenyl dioxygenase"/>
    <property type="match status" value="1"/>
</dbReference>
<organism evidence="2 3">
    <name type="scientific">Pseudoponticoccus marisrubri</name>
    <dbReference type="NCBI Taxonomy" id="1685382"/>
    <lineage>
        <taxon>Bacteria</taxon>
        <taxon>Pseudomonadati</taxon>
        <taxon>Pseudomonadota</taxon>
        <taxon>Alphaproteobacteria</taxon>
        <taxon>Rhodobacterales</taxon>
        <taxon>Roseobacteraceae</taxon>
        <taxon>Pseudoponticoccus</taxon>
    </lineage>
</organism>
<dbReference type="RefSeq" id="WP_058862135.1">
    <property type="nucleotide sequence ID" value="NZ_LPXO01000005.1"/>
</dbReference>
<dbReference type="EMBL" id="LPXO01000005">
    <property type="protein sequence ID" value="KUF10850.1"/>
    <property type="molecule type" value="Genomic_DNA"/>
</dbReference>
<dbReference type="InterPro" id="IPR004360">
    <property type="entry name" value="Glyas_Fos-R_dOase_dom"/>
</dbReference>
<accession>A0A0W7WJQ4</accession>
<dbReference type="Pfam" id="PF00903">
    <property type="entry name" value="Glyoxalase"/>
    <property type="match status" value="1"/>
</dbReference>
<protein>
    <recommendedName>
        <fullName evidence="1">VOC domain-containing protein</fullName>
    </recommendedName>
</protein>
<name>A0A0W7WJQ4_9RHOB</name>
<evidence type="ECO:0000313" key="2">
    <source>
        <dbReference type="EMBL" id="KUF10850.1"/>
    </source>
</evidence>
<reference evidence="2" key="1">
    <citation type="submission" date="2015-12" db="EMBL/GenBank/DDBJ databases">
        <authorList>
            <person name="Shamseldin A."/>
            <person name="Moawad H."/>
            <person name="Abd El-Rahim W.M."/>
            <person name="Sadowsky M.J."/>
        </authorList>
    </citation>
    <scope>NUCLEOTIDE SEQUENCE [LARGE SCALE GENOMIC DNA]</scope>
    <source>
        <strain evidence="2">SJ5A-1</strain>
    </source>
</reference>
<keyword evidence="3" id="KW-1185">Reference proteome</keyword>
<proteinExistence type="predicted"/>
<dbReference type="STRING" id="1685382.AVJ23_10455"/>
<evidence type="ECO:0000313" key="3">
    <source>
        <dbReference type="Proteomes" id="UP000054396"/>
    </source>
</evidence>
<dbReference type="Gene3D" id="3.10.180.10">
    <property type="entry name" value="2,3-Dihydroxybiphenyl 1,2-Dioxygenase, domain 1"/>
    <property type="match status" value="1"/>
</dbReference>
<feature type="domain" description="VOC" evidence="1">
    <location>
        <begin position="8"/>
        <end position="120"/>
    </location>
</feature>
<dbReference type="OrthoDB" id="9812656at2"/>
<evidence type="ECO:0000259" key="1">
    <source>
        <dbReference type="PROSITE" id="PS51819"/>
    </source>
</evidence>